<feature type="transmembrane region" description="Helical" evidence="1">
    <location>
        <begin position="397"/>
        <end position="417"/>
    </location>
</feature>
<reference evidence="2 3" key="1">
    <citation type="journal article" date="2024" name="Nat. Commun.">
        <title>Phylogenomics reveals the evolutionary origins of lichenization in chlorophyte algae.</title>
        <authorList>
            <person name="Puginier C."/>
            <person name="Libourel C."/>
            <person name="Otte J."/>
            <person name="Skaloud P."/>
            <person name="Haon M."/>
            <person name="Grisel S."/>
            <person name="Petersen M."/>
            <person name="Berrin J.G."/>
            <person name="Delaux P.M."/>
            <person name="Dal Grande F."/>
            <person name="Keller J."/>
        </authorList>
    </citation>
    <scope>NUCLEOTIDE SEQUENCE [LARGE SCALE GENOMIC DNA]</scope>
    <source>
        <strain evidence="2 3">SAG 2043</strain>
    </source>
</reference>
<feature type="transmembrane region" description="Helical" evidence="1">
    <location>
        <begin position="424"/>
        <end position="443"/>
    </location>
</feature>
<dbReference type="EMBL" id="JALJOR010000004">
    <property type="protein sequence ID" value="KAK9817921.1"/>
    <property type="molecule type" value="Genomic_DNA"/>
</dbReference>
<feature type="transmembrane region" description="Helical" evidence="1">
    <location>
        <begin position="294"/>
        <end position="315"/>
    </location>
</feature>
<feature type="transmembrane region" description="Helical" evidence="1">
    <location>
        <begin position="458"/>
        <end position="476"/>
    </location>
</feature>
<keyword evidence="1" id="KW-0472">Membrane</keyword>
<keyword evidence="1" id="KW-0812">Transmembrane</keyword>
<accession>A0AAW1QAJ8</accession>
<protein>
    <submittedName>
        <fullName evidence="2">Uncharacterized protein</fullName>
    </submittedName>
</protein>
<gene>
    <name evidence="2" type="ORF">WJX72_004314</name>
</gene>
<feature type="transmembrane region" description="Helical" evidence="1">
    <location>
        <begin position="356"/>
        <end position="377"/>
    </location>
</feature>
<evidence type="ECO:0000313" key="3">
    <source>
        <dbReference type="Proteomes" id="UP001489004"/>
    </source>
</evidence>
<comment type="caution">
    <text evidence="2">The sequence shown here is derived from an EMBL/GenBank/DDBJ whole genome shotgun (WGS) entry which is preliminary data.</text>
</comment>
<keyword evidence="1" id="KW-1133">Transmembrane helix</keyword>
<dbReference type="AlphaFoldDB" id="A0AAW1QAJ8"/>
<evidence type="ECO:0000256" key="1">
    <source>
        <dbReference type="SAM" id="Phobius"/>
    </source>
</evidence>
<proteinExistence type="predicted"/>
<dbReference type="Proteomes" id="UP001489004">
    <property type="component" value="Unassembled WGS sequence"/>
</dbReference>
<name>A0AAW1QAJ8_9CHLO</name>
<sequence length="497" mass="54121">MARQGYPRLSILPAAQAAAHLAVEQNSWLHMVCQDSGFWFPGWARPVGFTDLAEAADLYKCKSVLFVPIPGLPAQEASKISTSGEVREAPMGVISLGLDEKLPFDDKLLMDALILGCALSDYLPADAVSVLQRIYDIFADLDELAELSARRTISQEDVAGSLQEPFEFDRRECEECPSESELSCRRARPERNSYDSDIVMARHTVAGDVDPAASIAEPAGRAAQHSVWAAYRARKAAAAEKGHRESVDSFDSMASSVSSGSLEVNPTAQSPVWLAFRNPRLEKSFRMWHTAQRMTVDAVLIVLACALYITCGYLVPAVQLGRHAPFSYPLAIVALLAPAALMQAGQYKYQRRREELMTCLCTFLTAHTAFVVVPSLMAMLPDTCAGDALPARMTCSLVRLLVSLSLCATGAGSLIRFRRFLPMQILNSAITALSLPCMCAWATSGQAEGFSKYLNCGIVAQTLLGLVAPSVAVWGLEKLARQAFLRMPMAQFATKQQ</sequence>
<organism evidence="2 3">
    <name type="scientific">[Myrmecia] bisecta</name>
    <dbReference type="NCBI Taxonomy" id="41462"/>
    <lineage>
        <taxon>Eukaryota</taxon>
        <taxon>Viridiplantae</taxon>
        <taxon>Chlorophyta</taxon>
        <taxon>core chlorophytes</taxon>
        <taxon>Trebouxiophyceae</taxon>
        <taxon>Trebouxiales</taxon>
        <taxon>Trebouxiaceae</taxon>
        <taxon>Myrmecia</taxon>
    </lineage>
</organism>
<feature type="transmembrane region" description="Helical" evidence="1">
    <location>
        <begin position="327"/>
        <end position="344"/>
    </location>
</feature>
<evidence type="ECO:0000313" key="2">
    <source>
        <dbReference type="EMBL" id="KAK9817921.1"/>
    </source>
</evidence>
<keyword evidence="3" id="KW-1185">Reference proteome</keyword>